<keyword evidence="3" id="KW-1185">Reference proteome</keyword>
<feature type="transmembrane region" description="Helical" evidence="1">
    <location>
        <begin position="445"/>
        <end position="465"/>
    </location>
</feature>
<feature type="transmembrane region" description="Helical" evidence="1">
    <location>
        <begin position="188"/>
        <end position="206"/>
    </location>
</feature>
<feature type="transmembrane region" description="Helical" evidence="1">
    <location>
        <begin position="90"/>
        <end position="109"/>
    </location>
</feature>
<feature type="transmembrane region" description="Helical" evidence="1">
    <location>
        <begin position="297"/>
        <end position="317"/>
    </location>
</feature>
<dbReference type="Pfam" id="PF16933">
    <property type="entry name" value="PelG"/>
    <property type="match status" value="1"/>
</dbReference>
<dbReference type="EMBL" id="AP024955">
    <property type="protein sequence ID" value="BCZ78289.1"/>
    <property type="molecule type" value="Genomic_DNA"/>
</dbReference>
<dbReference type="Proteomes" id="UP001319874">
    <property type="component" value="Chromosome 1"/>
</dbReference>
<protein>
    <submittedName>
        <fullName evidence="2">Pellicle/biofilm biosynthesis Wzx-like polysaccharide transporter PelG</fullName>
    </submittedName>
</protein>
<feature type="transmembrane region" description="Helical" evidence="1">
    <location>
        <begin position="354"/>
        <end position="378"/>
    </location>
</feature>
<sequence length="481" mass="53122">MPDACEQGRSGTVDTIDTDGRGALMAGIGFELRKILKRQTLFGVARAYAYAGLISSGPLILSIFGILIIGVMSLAFVIPKYAIVQFQVSVTYLIACSLILTGPLQLSFTRFISDRIFEKRDDLVLSNYNGVVLVSTAASGVLGVLAVAFGFQGEPLMYRLLMVAGFVVVSNIWIAVIFLSSVKQYRQILFVFAIGYGCTVAFALMLNTHGLSGLLGGFVAGHVVLLAGLSGLIYRNYRSPRFISFEVFQKRFAYPSLAMVGFLFNLGVWLDKFMFWYAPGTGSKVIGPLHASVIYDIPVFIAYVCVMPGMATFLVRIEADFVEYYDRFYDAVRSGATLRHINDMRDMMVGSVRAGLYEIVKIQAVVLLLILAFGHLVLDALGISSLYMPLMMVDVIAASLQVLLLGLLNVFFYLDARRTVLRLCLAFVLLNGILTGITLYMQPDYYGYGFALTLLILVAAAVQLLDRKFSKLEYETYMLRN</sequence>
<feature type="transmembrane region" description="Helical" evidence="1">
    <location>
        <begin position="157"/>
        <end position="179"/>
    </location>
</feature>
<keyword evidence="1" id="KW-0472">Membrane</keyword>
<keyword evidence="1" id="KW-0812">Transmembrane</keyword>
<organism evidence="2 3">
    <name type="scientific">Paraburkholderia terrae</name>
    <dbReference type="NCBI Taxonomy" id="311230"/>
    <lineage>
        <taxon>Bacteria</taxon>
        <taxon>Pseudomonadati</taxon>
        <taxon>Pseudomonadota</taxon>
        <taxon>Betaproteobacteria</taxon>
        <taxon>Burkholderiales</taxon>
        <taxon>Burkholderiaceae</taxon>
        <taxon>Paraburkholderia</taxon>
    </lineage>
</organism>
<feature type="transmembrane region" description="Helical" evidence="1">
    <location>
        <begin position="130"/>
        <end position="151"/>
    </location>
</feature>
<feature type="transmembrane region" description="Helical" evidence="1">
    <location>
        <begin position="212"/>
        <end position="234"/>
    </location>
</feature>
<feature type="transmembrane region" description="Helical" evidence="1">
    <location>
        <begin position="420"/>
        <end position="439"/>
    </location>
</feature>
<evidence type="ECO:0000313" key="2">
    <source>
        <dbReference type="EMBL" id="BCZ78289.1"/>
    </source>
</evidence>
<feature type="transmembrane region" description="Helical" evidence="1">
    <location>
        <begin position="47"/>
        <end position="78"/>
    </location>
</feature>
<evidence type="ECO:0000256" key="1">
    <source>
        <dbReference type="SAM" id="Phobius"/>
    </source>
</evidence>
<proteinExistence type="predicted"/>
<feature type="transmembrane region" description="Helical" evidence="1">
    <location>
        <begin position="390"/>
        <end position="413"/>
    </location>
</feature>
<name>A0ABM7TUL6_9BURK</name>
<keyword evidence="1" id="KW-1133">Transmembrane helix</keyword>
<accession>A0ABM7TUL6</accession>
<feature type="transmembrane region" description="Helical" evidence="1">
    <location>
        <begin position="254"/>
        <end position="277"/>
    </location>
</feature>
<dbReference type="InterPro" id="IPR031617">
    <property type="entry name" value="PelG"/>
</dbReference>
<reference evidence="2 3" key="1">
    <citation type="journal article" date="2022" name="Front. Microbiol.">
        <title>Identification and characterization of a novel class of self-sufficient cytochrome P450 hydroxylase involved in cyclohexanecarboxylate degradation in Paraburkholderia terrae strain KU-64.</title>
        <authorList>
            <person name="Yamamoto T."/>
            <person name="Hasegawa Y."/>
            <person name="Iwaki H."/>
        </authorList>
    </citation>
    <scope>NUCLEOTIDE SEQUENCE [LARGE SCALE GENOMIC DNA]</scope>
    <source>
        <strain evidence="2 3">KU-64</strain>
    </source>
</reference>
<gene>
    <name evidence="2" type="primary">pelG_1</name>
    <name evidence="2" type="ORF">PTKU64_19640</name>
</gene>
<evidence type="ECO:0000313" key="3">
    <source>
        <dbReference type="Proteomes" id="UP001319874"/>
    </source>
</evidence>